<dbReference type="EMBL" id="JARFYN010000005">
    <property type="protein sequence ID" value="MDL2405204.1"/>
    <property type="molecule type" value="Genomic_DNA"/>
</dbReference>
<gene>
    <name evidence="1" type="ORF">PY650_05960</name>
</gene>
<reference evidence="1" key="1">
    <citation type="submission" date="2023-06" db="EMBL/GenBank/DDBJ databases">
        <title>Phylogenetic Diversity of Rhizobium strains.</title>
        <authorList>
            <person name="Moura F.T."/>
            <person name="Helene L.C.F."/>
            <person name="Hungria M."/>
        </authorList>
    </citation>
    <scope>NUCLEOTIDE SEQUENCE</scope>
    <source>
        <strain evidence="1">CCGE524</strain>
    </source>
</reference>
<protein>
    <submittedName>
        <fullName evidence="1">Uncharacterized protein</fullName>
    </submittedName>
</protein>
<evidence type="ECO:0000313" key="1">
    <source>
        <dbReference type="EMBL" id="MDL2405204.1"/>
    </source>
</evidence>
<keyword evidence="2" id="KW-1185">Reference proteome</keyword>
<proteinExistence type="predicted"/>
<sequence>MAITALIILPPLAIGRFGSSSQPLEAYELEVNPNRPMDFRDIRPSLSLEVDPDQGHVVRQYTPERIRFRDGERIRPVAPFLEVFAKTSADTLEPVTLDFLRTEGLGPEAISWEVNVGNLKVFRQTGNADDKVLAGTGSFSDHDVHLLKGISPNFLTGKFIPFGSVRYIRPTPDFPQIRLRFTPGSGQVYGSSLKRFETKDREVDDPTFAGDDSRIVYDPDKGNWRGFQQDTSLKTLCSPSDIYQGFIDDPNKLAISWGYLDDVCDGPVSVQLKLADGTILSATAWISACMPAFAPDSQPVRTVADELEQLILGPEPDAAEVSIADAAEIVRRALETIRLMNTRVMNGNIVDGRTNIAHTLITQDTNDFGRLYAPIMAASLVDNFAVRALHERVLIALSGGKAPWFARALRQPEDIGDLSDAGRRKMPPMLRGADGRGLALTRRQLAKIARAATVDLFKP</sequence>
<accession>A0ABT7K9B2</accession>
<evidence type="ECO:0000313" key="2">
    <source>
        <dbReference type="Proteomes" id="UP001172630"/>
    </source>
</evidence>
<dbReference type="RefSeq" id="WP_285878111.1">
    <property type="nucleotide sequence ID" value="NZ_JARFYN010000005.1"/>
</dbReference>
<organism evidence="1 2">
    <name type="scientific">Rhizobium calliandrae</name>
    <dbReference type="NCBI Taxonomy" id="1312182"/>
    <lineage>
        <taxon>Bacteria</taxon>
        <taxon>Pseudomonadati</taxon>
        <taxon>Pseudomonadota</taxon>
        <taxon>Alphaproteobacteria</taxon>
        <taxon>Hyphomicrobiales</taxon>
        <taxon>Rhizobiaceae</taxon>
        <taxon>Rhizobium/Agrobacterium group</taxon>
        <taxon>Rhizobium</taxon>
    </lineage>
</organism>
<dbReference type="Proteomes" id="UP001172630">
    <property type="component" value="Unassembled WGS sequence"/>
</dbReference>
<comment type="caution">
    <text evidence="1">The sequence shown here is derived from an EMBL/GenBank/DDBJ whole genome shotgun (WGS) entry which is preliminary data.</text>
</comment>
<name>A0ABT7K9B2_9HYPH</name>